<dbReference type="InterPro" id="IPR029068">
    <property type="entry name" value="Glyas_Bleomycin-R_OHBP_Dase"/>
</dbReference>
<evidence type="ECO:0000259" key="1">
    <source>
        <dbReference type="PROSITE" id="PS51819"/>
    </source>
</evidence>
<proteinExistence type="predicted"/>
<accession>A0ABS1J6A3</accession>
<gene>
    <name evidence="2" type="ORF">JJB07_03950</name>
</gene>
<evidence type="ECO:0000313" key="2">
    <source>
        <dbReference type="EMBL" id="MBL0385794.1"/>
    </source>
</evidence>
<dbReference type="InterPro" id="IPR037523">
    <property type="entry name" value="VOC_core"/>
</dbReference>
<dbReference type="PROSITE" id="PS51819">
    <property type="entry name" value="VOC"/>
    <property type="match status" value="1"/>
</dbReference>
<protein>
    <submittedName>
        <fullName evidence="2">VOC family protein</fullName>
    </submittedName>
</protein>
<name>A0ABS1J6A3_9BACL</name>
<dbReference type="EMBL" id="JAEQNB010000001">
    <property type="protein sequence ID" value="MBL0385794.1"/>
    <property type="molecule type" value="Genomic_DNA"/>
</dbReference>
<feature type="domain" description="VOC" evidence="1">
    <location>
        <begin position="5"/>
        <end position="125"/>
    </location>
</feature>
<dbReference type="PANTHER" id="PTHR21366:SF14">
    <property type="entry name" value="GLYOXALASE DOMAIN-CONTAINING PROTEIN 5"/>
    <property type="match status" value="1"/>
</dbReference>
<dbReference type="Pfam" id="PF00903">
    <property type="entry name" value="Glyoxalase"/>
    <property type="match status" value="1"/>
</dbReference>
<dbReference type="Proteomes" id="UP000602284">
    <property type="component" value="Unassembled WGS sequence"/>
</dbReference>
<dbReference type="RefSeq" id="WP_201631296.1">
    <property type="nucleotide sequence ID" value="NZ_JAEQNB010000001.1"/>
</dbReference>
<dbReference type="SUPFAM" id="SSF54593">
    <property type="entry name" value="Glyoxalase/Bleomycin resistance protein/Dihydroxybiphenyl dioxygenase"/>
    <property type="match status" value="1"/>
</dbReference>
<dbReference type="InterPro" id="IPR004360">
    <property type="entry name" value="Glyas_Fos-R_dOase_dom"/>
</dbReference>
<dbReference type="Gene3D" id="3.10.180.10">
    <property type="entry name" value="2,3-Dihydroxybiphenyl 1,2-Dioxygenase, domain 1"/>
    <property type="match status" value="1"/>
</dbReference>
<evidence type="ECO:0000313" key="3">
    <source>
        <dbReference type="Proteomes" id="UP000602284"/>
    </source>
</evidence>
<organism evidence="2 3">
    <name type="scientific">Tumebacillus amylolyticus</name>
    <dbReference type="NCBI Taxonomy" id="2801339"/>
    <lineage>
        <taxon>Bacteria</taxon>
        <taxon>Bacillati</taxon>
        <taxon>Bacillota</taxon>
        <taxon>Bacilli</taxon>
        <taxon>Bacillales</taxon>
        <taxon>Alicyclobacillaceae</taxon>
        <taxon>Tumebacillus</taxon>
    </lineage>
</organism>
<dbReference type="PANTHER" id="PTHR21366">
    <property type="entry name" value="GLYOXALASE FAMILY PROTEIN"/>
    <property type="match status" value="1"/>
</dbReference>
<comment type="caution">
    <text evidence="2">The sequence shown here is derived from an EMBL/GenBank/DDBJ whole genome shotgun (WGS) entry which is preliminary data.</text>
</comment>
<dbReference type="CDD" id="cd07253">
    <property type="entry name" value="GLOD5"/>
    <property type="match status" value="1"/>
</dbReference>
<reference evidence="2 3" key="1">
    <citation type="submission" date="2021-01" db="EMBL/GenBank/DDBJ databases">
        <title>Tumebacillus sp. strain ITR2 16S ribosomal RNA gene Genome sequencing and assembly.</title>
        <authorList>
            <person name="Kang M."/>
        </authorList>
    </citation>
    <scope>NUCLEOTIDE SEQUENCE [LARGE SCALE GENOMIC DNA]</scope>
    <source>
        <strain evidence="2 3">ITR2</strain>
    </source>
</reference>
<dbReference type="InterPro" id="IPR050383">
    <property type="entry name" value="GlyoxalaseI/FosfomycinResist"/>
</dbReference>
<keyword evidence="3" id="KW-1185">Reference proteome</keyword>
<sequence length="128" mass="14206">MKIDRLDHLVLTVQDIPTTVEFYTRVLGMEVETFLGDRKALKFGNQKFNLHQKGNEFEPKALHPTPGAIDLCLITSEPLSDVIAHLKSCGVPLLEGPIQRTGATGPILSVYLRDPDQNLIEISNDLDV</sequence>